<comment type="caution">
    <text evidence="1">The sequence shown here is derived from an EMBL/GenBank/DDBJ whole genome shotgun (WGS) entry which is preliminary data.</text>
</comment>
<evidence type="ECO:0000313" key="2">
    <source>
        <dbReference type="Proteomes" id="UP000808349"/>
    </source>
</evidence>
<name>A0A9D7SAQ1_9BACT</name>
<sequence>MYEAFINWGNYLGNLAKLKMGNDAEALYVQAFEKFQKAIDIKPDNHSAFINWGNYLGNLAKINKGKDAEAFYTQAFEKYQKAIDLKPNDHEVFNIWGIYLGYYAQTKEGKDAEDLYIQAFEKLKKSIKYGGSSYNLSCLFALKGDKENALKNLELCLSTNGIEVDFVEKDEDWRSLFNDEDFINILNKYK</sequence>
<dbReference type="Pfam" id="PF06552">
    <property type="entry name" value="TOM20_plant"/>
    <property type="match status" value="1"/>
</dbReference>
<dbReference type="NCBIfam" id="NF047558">
    <property type="entry name" value="TPR_END_plus"/>
    <property type="match status" value="1"/>
</dbReference>
<proteinExistence type="predicted"/>
<dbReference type="AlphaFoldDB" id="A0A9D7SAQ1"/>
<evidence type="ECO:0000313" key="1">
    <source>
        <dbReference type="EMBL" id="MBK9718220.1"/>
    </source>
</evidence>
<dbReference type="Proteomes" id="UP000808349">
    <property type="component" value="Unassembled WGS sequence"/>
</dbReference>
<dbReference type="InterPro" id="IPR053277">
    <property type="entry name" value="Endomembrane_traffic_mod"/>
</dbReference>
<gene>
    <name evidence="1" type="ORF">IPO85_12040</name>
</gene>
<reference evidence="1 2" key="1">
    <citation type="submission" date="2020-10" db="EMBL/GenBank/DDBJ databases">
        <title>Connecting structure to function with the recovery of over 1000 high-quality activated sludge metagenome-assembled genomes encoding full-length rRNA genes using long-read sequencing.</title>
        <authorList>
            <person name="Singleton C.M."/>
            <person name="Petriglieri F."/>
            <person name="Kristensen J.M."/>
            <person name="Kirkegaard R.H."/>
            <person name="Michaelsen T.Y."/>
            <person name="Andersen M.H."/>
            <person name="Karst S.M."/>
            <person name="Dueholm M.S."/>
            <person name="Nielsen P.H."/>
            <person name="Albertsen M."/>
        </authorList>
    </citation>
    <scope>NUCLEOTIDE SEQUENCE [LARGE SCALE GENOMIC DNA]</scope>
    <source>
        <strain evidence="1">Ribe_18-Q3-R11-54_BAT3C.373</strain>
    </source>
</reference>
<dbReference type="InterPro" id="IPR011990">
    <property type="entry name" value="TPR-like_helical_dom_sf"/>
</dbReference>
<evidence type="ECO:0008006" key="3">
    <source>
        <dbReference type="Google" id="ProtNLM"/>
    </source>
</evidence>
<accession>A0A9D7SAQ1</accession>
<organism evidence="1 2">
    <name type="scientific">Candidatus Defluviibacterium haderslevense</name>
    <dbReference type="NCBI Taxonomy" id="2981993"/>
    <lineage>
        <taxon>Bacteria</taxon>
        <taxon>Pseudomonadati</taxon>
        <taxon>Bacteroidota</taxon>
        <taxon>Saprospiria</taxon>
        <taxon>Saprospirales</taxon>
        <taxon>Saprospiraceae</taxon>
        <taxon>Candidatus Defluviibacterium</taxon>
    </lineage>
</organism>
<dbReference type="PANTHER" id="PTHR45005:SF2">
    <property type="entry name" value="PROTEIN HLB1"/>
    <property type="match status" value="1"/>
</dbReference>
<protein>
    <recommendedName>
        <fullName evidence="3">Tetratricopeptide repeat protein</fullName>
    </recommendedName>
</protein>
<dbReference type="EMBL" id="JADKFW010000008">
    <property type="protein sequence ID" value="MBK9718220.1"/>
    <property type="molecule type" value="Genomic_DNA"/>
</dbReference>
<dbReference type="PANTHER" id="PTHR45005">
    <property type="match status" value="1"/>
</dbReference>
<dbReference type="Gene3D" id="1.25.40.10">
    <property type="entry name" value="Tetratricopeptide repeat domain"/>
    <property type="match status" value="2"/>
</dbReference>
<dbReference type="SUPFAM" id="SSF48439">
    <property type="entry name" value="Protein prenylyltransferase"/>
    <property type="match status" value="1"/>
</dbReference>